<dbReference type="Gene3D" id="3.40.630.30">
    <property type="match status" value="1"/>
</dbReference>
<dbReference type="InterPro" id="IPR000182">
    <property type="entry name" value="GNAT_dom"/>
</dbReference>
<dbReference type="PROSITE" id="PS51186">
    <property type="entry name" value="GNAT"/>
    <property type="match status" value="1"/>
</dbReference>
<accession>A0A8H1LLR2</accession>
<dbReference type="CDD" id="cd04301">
    <property type="entry name" value="NAT_SF"/>
    <property type="match status" value="1"/>
</dbReference>
<dbReference type="RefSeq" id="WP_030407138.1">
    <property type="nucleotide sequence ID" value="NZ_CP103060.1"/>
</dbReference>
<evidence type="ECO:0000259" key="2">
    <source>
        <dbReference type="PROSITE" id="PS51186"/>
    </source>
</evidence>
<evidence type="ECO:0000313" key="4">
    <source>
        <dbReference type="Proteomes" id="UP000298111"/>
    </source>
</evidence>
<organism evidence="3 4">
    <name type="scientific">Streptomyces albus</name>
    <dbReference type="NCBI Taxonomy" id="1888"/>
    <lineage>
        <taxon>Bacteria</taxon>
        <taxon>Bacillati</taxon>
        <taxon>Actinomycetota</taxon>
        <taxon>Actinomycetes</taxon>
        <taxon>Kitasatosporales</taxon>
        <taxon>Streptomycetaceae</taxon>
        <taxon>Streptomyces</taxon>
    </lineage>
</organism>
<keyword evidence="3" id="KW-0808">Transferase</keyword>
<evidence type="ECO:0000313" key="3">
    <source>
        <dbReference type="EMBL" id="TGG87170.1"/>
    </source>
</evidence>
<name>A0A8H1LLR2_9ACTN</name>
<sequence length="190" mass="20798">MSDEVRIRAITDADWDRIAELERRTYLPLGLSEGQAALRSKAEVSPETCFVLTVGSRPGGYLVALPFPPLDYPDLYLGPTATRQPVSGSRNLHLHDLVVAPRLRRRGLAQRLLHHLTRTALARGYEQISLVAVGRSQRFWAARGFTPQPAAGTPAGYGKNAVYMSRALPAAGQPTRRPARHRAAGPCPTK</sequence>
<dbReference type="Pfam" id="PF00583">
    <property type="entry name" value="Acetyltransf_1"/>
    <property type="match status" value="1"/>
</dbReference>
<gene>
    <name evidence="3" type="ORF">D8771_05345</name>
</gene>
<dbReference type="Proteomes" id="UP000298111">
    <property type="component" value="Unassembled WGS sequence"/>
</dbReference>
<protein>
    <submittedName>
        <fullName evidence="3">GNAT family N-acetyltransferase</fullName>
    </submittedName>
</protein>
<feature type="region of interest" description="Disordered" evidence="1">
    <location>
        <begin position="169"/>
        <end position="190"/>
    </location>
</feature>
<dbReference type="SUPFAM" id="SSF55729">
    <property type="entry name" value="Acyl-CoA N-acyltransferases (Nat)"/>
    <property type="match status" value="1"/>
</dbReference>
<comment type="caution">
    <text evidence="3">The sequence shown here is derived from an EMBL/GenBank/DDBJ whole genome shotgun (WGS) entry which is preliminary data.</text>
</comment>
<dbReference type="GeneID" id="75185718"/>
<evidence type="ECO:0000256" key="1">
    <source>
        <dbReference type="SAM" id="MobiDB-lite"/>
    </source>
</evidence>
<dbReference type="AlphaFoldDB" id="A0A8H1LLR2"/>
<dbReference type="InterPro" id="IPR016181">
    <property type="entry name" value="Acyl_CoA_acyltransferase"/>
</dbReference>
<dbReference type="EMBL" id="RCIY01000029">
    <property type="protein sequence ID" value="TGG87170.1"/>
    <property type="molecule type" value="Genomic_DNA"/>
</dbReference>
<reference evidence="3 4" key="1">
    <citation type="submission" date="2018-10" db="EMBL/GenBank/DDBJ databases">
        <title>Isolation of pseudouridimycin from Streptomyces albus DSM 40763.</title>
        <authorList>
            <person name="Rosenqvist P."/>
            <person name="Metsae-Ketelae M."/>
            <person name="Virta P."/>
        </authorList>
    </citation>
    <scope>NUCLEOTIDE SEQUENCE [LARGE SCALE GENOMIC DNA]</scope>
    <source>
        <strain evidence="3 4">DSM 40763</strain>
    </source>
</reference>
<feature type="domain" description="N-acetyltransferase" evidence="2">
    <location>
        <begin position="5"/>
        <end position="169"/>
    </location>
</feature>
<dbReference type="GO" id="GO:0016747">
    <property type="term" value="F:acyltransferase activity, transferring groups other than amino-acyl groups"/>
    <property type="evidence" value="ECO:0007669"/>
    <property type="project" value="InterPro"/>
</dbReference>
<proteinExistence type="predicted"/>